<dbReference type="GeneID" id="8684033"/>
<dbReference type="EMBL" id="GQ357915">
    <property type="protein sequence ID" value="ACV50107.1"/>
    <property type="molecule type" value="Genomic_DNA"/>
</dbReference>
<protein>
    <submittedName>
        <fullName evidence="1">Uncharacterized protein</fullName>
    </submittedName>
</protein>
<dbReference type="Proteomes" id="UP000008986">
    <property type="component" value="Segment"/>
</dbReference>
<organismHost>
    <name type="scientific">Delftia acidovorans</name>
    <name type="common">Pseudomonas acidovorans</name>
    <name type="synonym">Comamonas acidovorans</name>
    <dbReference type="NCBI Taxonomy" id="80866"/>
</organismHost>
<accession>C9DG56</accession>
<organism evidence="1 2">
    <name type="scientific">Delftia phage PhiW-14</name>
    <name type="common">Deftia acidovorans bacteriophage phiW-14</name>
    <dbReference type="NCBI Taxonomy" id="665032"/>
    <lineage>
        <taxon>Viruses</taxon>
        <taxon>Duplodnaviria</taxon>
        <taxon>Heunggongvirae</taxon>
        <taxon>Uroviricota</taxon>
        <taxon>Caudoviricetes</taxon>
        <taxon>Ionavirus</taxon>
        <taxon>Ionavirus W14</taxon>
    </lineage>
</organism>
<dbReference type="RefSeq" id="YP_003358939.1">
    <property type="nucleotide sequence ID" value="NC_013697.1"/>
</dbReference>
<sequence length="66" mass="7211">MSVPVPKPTQQMADGIRNGMQHYVEDMAKAGYIITIETQPQTPLAMGNHKPVVSVRLSNSAYRAKG</sequence>
<name>C9DG56_BPW14</name>
<evidence type="ECO:0000313" key="1">
    <source>
        <dbReference type="EMBL" id="ACV50107.1"/>
    </source>
</evidence>
<keyword evidence="2" id="KW-1185">Reference proteome</keyword>
<dbReference type="KEGG" id="vg:8684033"/>
<gene>
    <name evidence="1" type="primary">85</name>
</gene>
<evidence type="ECO:0000313" key="2">
    <source>
        <dbReference type="Proteomes" id="UP000008986"/>
    </source>
</evidence>
<proteinExistence type="predicted"/>
<reference evidence="2" key="1">
    <citation type="submission" date="2009-07" db="EMBL/GenBank/DDBJ databases">
        <authorList>
            <person name="Kropinski A.M."/>
            <person name="Villegas A."/>
            <person name="Lingohr E.J."/>
        </authorList>
    </citation>
    <scope>NUCLEOTIDE SEQUENCE [LARGE SCALE GENOMIC DNA]</scope>
</reference>